<dbReference type="InterPro" id="IPR050699">
    <property type="entry name" value="RNA-DNA_Helicase"/>
</dbReference>
<evidence type="ECO:0000259" key="8">
    <source>
        <dbReference type="PROSITE" id="PS51192"/>
    </source>
</evidence>
<dbReference type="Pfam" id="PF00271">
    <property type="entry name" value="Helicase_C"/>
    <property type="match status" value="1"/>
</dbReference>
<feature type="domain" description="Helicase C-terminal" evidence="9">
    <location>
        <begin position="316"/>
        <end position="472"/>
    </location>
</feature>
<dbReference type="CDD" id="cd17913">
    <property type="entry name" value="DEXQc_Suv3"/>
    <property type="match status" value="1"/>
</dbReference>
<dbReference type="Proteomes" id="UP000260812">
    <property type="component" value="Unassembled WGS sequence"/>
</dbReference>
<dbReference type="RefSeq" id="WP_021638007.1">
    <property type="nucleotide sequence ID" value="NZ_CALBAU010000413.1"/>
</dbReference>
<comment type="caution">
    <text evidence="10">The sequence shown here is derived from an EMBL/GenBank/DDBJ whole genome shotgun (WGS) entry which is preliminary data.</text>
</comment>
<evidence type="ECO:0000256" key="6">
    <source>
        <dbReference type="ARBA" id="ARBA00022946"/>
    </source>
</evidence>
<reference evidence="10 13" key="1">
    <citation type="submission" date="2018-08" db="EMBL/GenBank/DDBJ databases">
        <title>A genome reference for cultivated species of the human gut microbiota.</title>
        <authorList>
            <person name="Zou Y."/>
            <person name="Xue W."/>
            <person name="Luo G."/>
        </authorList>
    </citation>
    <scope>NUCLEOTIDE SEQUENCE [LARGE SCALE GENOMIC DNA]</scope>
    <source>
        <strain evidence="11 13">AF26-4BH</strain>
        <strain evidence="10">TF05-5AC</strain>
    </source>
</reference>
<dbReference type="Gene3D" id="3.40.50.300">
    <property type="entry name" value="P-loop containing nucleotide triphosphate hydrolases"/>
    <property type="match status" value="2"/>
</dbReference>
<dbReference type="SMART" id="SM00490">
    <property type="entry name" value="HELICc"/>
    <property type="match status" value="1"/>
</dbReference>
<comment type="catalytic activity">
    <reaction evidence="7">
        <text>ATP + H2O = ADP + phosphate + H(+)</text>
        <dbReference type="Rhea" id="RHEA:13065"/>
        <dbReference type="ChEBI" id="CHEBI:15377"/>
        <dbReference type="ChEBI" id="CHEBI:15378"/>
        <dbReference type="ChEBI" id="CHEBI:30616"/>
        <dbReference type="ChEBI" id="CHEBI:43474"/>
        <dbReference type="ChEBI" id="CHEBI:456216"/>
        <dbReference type="EC" id="3.6.4.13"/>
    </reaction>
</comment>
<dbReference type="PROSITE" id="PS51192">
    <property type="entry name" value="HELICASE_ATP_BIND_1"/>
    <property type="match status" value="1"/>
</dbReference>
<evidence type="ECO:0000256" key="4">
    <source>
        <dbReference type="ARBA" id="ARBA00022806"/>
    </source>
</evidence>
<evidence type="ECO:0000313" key="12">
    <source>
        <dbReference type="Proteomes" id="UP000260812"/>
    </source>
</evidence>
<keyword evidence="4 10" id="KW-0347">Helicase</keyword>
<keyword evidence="3" id="KW-0378">Hydrolase</keyword>
<dbReference type="InterPro" id="IPR055206">
    <property type="entry name" value="DEXQc_SUV3"/>
</dbReference>
<dbReference type="PANTHER" id="PTHR12131:SF1">
    <property type="entry name" value="ATP-DEPENDENT RNA HELICASE SUPV3L1, MITOCHONDRIAL-RELATED"/>
    <property type="match status" value="1"/>
</dbReference>
<gene>
    <name evidence="11" type="ORF">DWY69_01055</name>
    <name evidence="10" type="ORF">DXC51_07325</name>
</gene>
<dbReference type="InterPro" id="IPR014001">
    <property type="entry name" value="Helicase_ATP-bd"/>
</dbReference>
<dbReference type="GO" id="GO:0003724">
    <property type="term" value="F:RNA helicase activity"/>
    <property type="evidence" value="ECO:0007669"/>
    <property type="project" value="UniProtKB-EC"/>
</dbReference>
<dbReference type="AlphaFoldDB" id="A0A3E3I7H3"/>
<evidence type="ECO:0000256" key="2">
    <source>
        <dbReference type="ARBA" id="ARBA00022741"/>
    </source>
</evidence>
<dbReference type="EMBL" id="QVLU01000001">
    <property type="protein sequence ID" value="RGE74585.1"/>
    <property type="molecule type" value="Genomic_DNA"/>
</dbReference>
<dbReference type="GeneID" id="97986695"/>
<evidence type="ECO:0000313" key="13">
    <source>
        <dbReference type="Proteomes" id="UP000261166"/>
    </source>
</evidence>
<dbReference type="SMART" id="SM00487">
    <property type="entry name" value="DEXDc"/>
    <property type="match status" value="1"/>
</dbReference>
<evidence type="ECO:0000256" key="7">
    <source>
        <dbReference type="ARBA" id="ARBA00047984"/>
    </source>
</evidence>
<evidence type="ECO:0000256" key="5">
    <source>
        <dbReference type="ARBA" id="ARBA00022840"/>
    </source>
</evidence>
<dbReference type="GO" id="GO:0005524">
    <property type="term" value="F:ATP binding"/>
    <property type="evidence" value="ECO:0007669"/>
    <property type="project" value="UniProtKB-KW"/>
</dbReference>
<dbReference type="EC" id="3.6.4.13" evidence="1"/>
<dbReference type="InterPro" id="IPR027417">
    <property type="entry name" value="P-loop_NTPase"/>
</dbReference>
<keyword evidence="6" id="KW-0809">Transit peptide</keyword>
<dbReference type="PANTHER" id="PTHR12131">
    <property type="entry name" value="ATP-DEPENDENT RNA AND DNA HELICASE"/>
    <property type="match status" value="1"/>
</dbReference>
<dbReference type="Proteomes" id="UP000261166">
    <property type="component" value="Unassembled WGS sequence"/>
</dbReference>
<dbReference type="SUPFAM" id="SSF52540">
    <property type="entry name" value="P-loop containing nucleoside triphosphate hydrolases"/>
    <property type="match status" value="1"/>
</dbReference>
<accession>A0A3E3I7H3</accession>
<dbReference type="GO" id="GO:0016787">
    <property type="term" value="F:hydrolase activity"/>
    <property type="evidence" value="ECO:0007669"/>
    <property type="project" value="UniProtKB-KW"/>
</dbReference>
<dbReference type="EMBL" id="QVLV01000004">
    <property type="protein sequence ID" value="RGE62411.1"/>
    <property type="molecule type" value="Genomic_DNA"/>
</dbReference>
<dbReference type="PROSITE" id="PS51194">
    <property type="entry name" value="HELICASE_CTER"/>
    <property type="match status" value="1"/>
</dbReference>
<evidence type="ECO:0000313" key="11">
    <source>
        <dbReference type="EMBL" id="RGE74585.1"/>
    </source>
</evidence>
<proteinExistence type="predicted"/>
<protein>
    <recommendedName>
        <fullName evidence="1">RNA helicase</fullName>
        <ecNumber evidence="1">3.6.4.13</ecNumber>
    </recommendedName>
</protein>
<dbReference type="Pfam" id="PF22527">
    <property type="entry name" value="DEXQc_Suv3"/>
    <property type="match status" value="1"/>
</dbReference>
<keyword evidence="12" id="KW-1185">Reference proteome</keyword>
<feature type="domain" description="Helicase ATP-binding" evidence="8">
    <location>
        <begin position="158"/>
        <end position="303"/>
    </location>
</feature>
<evidence type="ECO:0000256" key="1">
    <source>
        <dbReference type="ARBA" id="ARBA00012552"/>
    </source>
</evidence>
<dbReference type="InterPro" id="IPR001650">
    <property type="entry name" value="Helicase_C-like"/>
</dbReference>
<name>A0A3E3I7H3_9FIRM</name>
<organism evidence="10 12">
    <name type="scientific">Eisenbergiella massiliensis</name>
    <dbReference type="NCBI Taxonomy" id="1720294"/>
    <lineage>
        <taxon>Bacteria</taxon>
        <taxon>Bacillati</taxon>
        <taxon>Bacillota</taxon>
        <taxon>Clostridia</taxon>
        <taxon>Lachnospirales</taxon>
        <taxon>Lachnospiraceae</taxon>
        <taxon>Eisenbergiella</taxon>
    </lineage>
</organism>
<dbReference type="InterPro" id="IPR044774">
    <property type="entry name" value="Suv3_DEXQc"/>
</dbReference>
<evidence type="ECO:0000259" key="9">
    <source>
        <dbReference type="PROSITE" id="PS51194"/>
    </source>
</evidence>
<evidence type="ECO:0000256" key="3">
    <source>
        <dbReference type="ARBA" id="ARBA00022801"/>
    </source>
</evidence>
<keyword evidence="5" id="KW-0067">ATP-binding</keyword>
<sequence length="663" mass="77074">MVQNEKLVQFYYLQYKECAARLKKKNNDGKKNYEERITRLLHEMRNVKTTKLSQPHLEEYHRQIRNLSYYAFRQNNQFAIMEIRDLLMKELVRLDLSDMRPEEQELITVKFLEFLREEKPFEICKRSIKSLSKSYAESGIKNQIIDMVPTRPEMEFPQALEMKRKFILHIGPTNCGKTYQALERLREAQNGVYLGPLRLLALEVYEKMKEYRIPCTMLTGEERIYEENSRIISSTVEMLDIDQKYDVAVIDEAQMIADPDRGHSWTRAILGVQAPEVHVCMSPAAEKAVIHLISLCGDTCETRRYERKTKLVCEDEAFRFPEDVQEGDALIVFTKRAVLDIAGRLERMGVRASVIYGSLPPEIRRRQIRMFSGHETKVVVATDAIGMGLNLPVKRIVFVHTSKFDGKNTRPLLAAEIKQIGGRAGRYGIYDTGYVNAVGQEGLDYIKEHFDEKEPDVSCVSLGFPQVLLDMDEPLDAILKIWKSVATEPPFEKISIEDMLFLYEKAYRDRKEIDGFEDKHMLYRMLTCSIDIKNRDIVTLWLYYCKTYTADACLHFPALIMCSDSGLARYETFYKMLDLYYQFSVRLGKNIDLERLDREREKTEETIMRYLAKNKKEYIQKCQYCGSLLPLGASFRICDKCFAETRKSKGGRRHLWTGATAGG</sequence>
<evidence type="ECO:0000313" key="10">
    <source>
        <dbReference type="EMBL" id="RGE62411.1"/>
    </source>
</evidence>
<keyword evidence="2" id="KW-0547">Nucleotide-binding</keyword>
<dbReference type="OrthoDB" id="9807155at2"/>